<dbReference type="EMBL" id="KI894024">
    <property type="protein sequence ID" value="OCF23250.1"/>
    <property type="molecule type" value="Genomic_DNA"/>
</dbReference>
<proteinExistence type="predicted"/>
<dbReference type="VEuPathDB" id="FungiDB:I302_07604"/>
<evidence type="ECO:0000313" key="4">
    <source>
        <dbReference type="EMBL" id="WVW85992.1"/>
    </source>
</evidence>
<keyword evidence="2" id="KW-0812">Transmembrane</keyword>
<dbReference type="KEGG" id="kbi:30212003"/>
<name>A0A1B9FWW3_9TREE</name>
<evidence type="ECO:0000313" key="5">
    <source>
        <dbReference type="Proteomes" id="UP000092730"/>
    </source>
</evidence>
<dbReference type="Proteomes" id="UP000092730">
    <property type="component" value="Chromosome 7"/>
</dbReference>
<dbReference type="EMBL" id="CP144547">
    <property type="protein sequence ID" value="WVW85992.1"/>
    <property type="molecule type" value="Genomic_DNA"/>
</dbReference>
<protein>
    <submittedName>
        <fullName evidence="3">Uncharacterized protein</fullName>
    </submittedName>
</protein>
<keyword evidence="5" id="KW-1185">Reference proteome</keyword>
<accession>A0A1B9FWW3</accession>
<dbReference type="AlphaFoldDB" id="A0A1B9FWW3"/>
<feature type="transmembrane region" description="Helical" evidence="2">
    <location>
        <begin position="20"/>
        <end position="42"/>
    </location>
</feature>
<feature type="region of interest" description="Disordered" evidence="1">
    <location>
        <begin position="101"/>
        <end position="125"/>
    </location>
</feature>
<evidence type="ECO:0000313" key="3">
    <source>
        <dbReference type="EMBL" id="OCF23250.1"/>
    </source>
</evidence>
<organism evidence="3">
    <name type="scientific">Kwoniella bestiolae CBS 10118</name>
    <dbReference type="NCBI Taxonomy" id="1296100"/>
    <lineage>
        <taxon>Eukaryota</taxon>
        <taxon>Fungi</taxon>
        <taxon>Dikarya</taxon>
        <taxon>Basidiomycota</taxon>
        <taxon>Agaricomycotina</taxon>
        <taxon>Tremellomycetes</taxon>
        <taxon>Tremellales</taxon>
        <taxon>Cryptococcaceae</taxon>
        <taxon>Kwoniella</taxon>
    </lineage>
</organism>
<evidence type="ECO:0000256" key="2">
    <source>
        <dbReference type="SAM" id="Phobius"/>
    </source>
</evidence>
<dbReference type="RefSeq" id="XP_019044320.1">
    <property type="nucleotide sequence ID" value="XM_019194197.1"/>
</dbReference>
<reference evidence="3" key="1">
    <citation type="submission" date="2013-07" db="EMBL/GenBank/DDBJ databases">
        <title>The Genome Sequence of Cryptococcus bestiolae CBS10118.</title>
        <authorList>
            <consortium name="The Broad Institute Genome Sequencing Platform"/>
            <person name="Cuomo C."/>
            <person name="Litvintseva A."/>
            <person name="Chen Y."/>
            <person name="Heitman J."/>
            <person name="Sun S."/>
            <person name="Springer D."/>
            <person name="Dromer F."/>
            <person name="Young S.K."/>
            <person name="Zeng Q."/>
            <person name="Gargeya S."/>
            <person name="Fitzgerald M."/>
            <person name="Abouelleil A."/>
            <person name="Alvarado L."/>
            <person name="Berlin A.M."/>
            <person name="Chapman S.B."/>
            <person name="Dewar J."/>
            <person name="Goldberg J."/>
            <person name="Griggs A."/>
            <person name="Gujja S."/>
            <person name="Hansen M."/>
            <person name="Howarth C."/>
            <person name="Imamovic A."/>
            <person name="Larimer J."/>
            <person name="McCowan C."/>
            <person name="Murphy C."/>
            <person name="Pearson M."/>
            <person name="Priest M."/>
            <person name="Roberts A."/>
            <person name="Saif S."/>
            <person name="Shea T."/>
            <person name="Sykes S."/>
            <person name="Wortman J."/>
            <person name="Nusbaum C."/>
            <person name="Birren B."/>
        </authorList>
    </citation>
    <scope>NUCLEOTIDE SEQUENCE [LARGE SCALE GENOMIC DNA]</scope>
    <source>
        <strain evidence="3">CBS 10118</strain>
    </source>
</reference>
<keyword evidence="2" id="KW-0472">Membrane</keyword>
<keyword evidence="2" id="KW-1133">Transmembrane helix</keyword>
<evidence type="ECO:0000256" key="1">
    <source>
        <dbReference type="SAM" id="MobiDB-lite"/>
    </source>
</evidence>
<reference evidence="4" key="4">
    <citation type="submission" date="2024-02" db="EMBL/GenBank/DDBJ databases">
        <title>Comparative genomics of Cryptococcus and Kwoniella reveals pathogenesis evolution and contrasting modes of karyotype evolution via chromosome fusion or intercentromeric recombination.</title>
        <authorList>
            <person name="Coelho M.A."/>
            <person name="David-Palma M."/>
            <person name="Shea T."/>
            <person name="Bowers K."/>
            <person name="McGinley-Smith S."/>
            <person name="Mohammad A.W."/>
            <person name="Gnirke A."/>
            <person name="Yurkov A.M."/>
            <person name="Nowrousian M."/>
            <person name="Sun S."/>
            <person name="Cuomo C.A."/>
            <person name="Heitman J."/>
        </authorList>
    </citation>
    <scope>NUCLEOTIDE SEQUENCE</scope>
    <source>
        <strain evidence="4">CBS 10118</strain>
    </source>
</reference>
<reference evidence="4" key="2">
    <citation type="submission" date="2013-07" db="EMBL/GenBank/DDBJ databases">
        <authorList>
            <consortium name="The Broad Institute Genome Sequencing Platform"/>
            <person name="Cuomo C."/>
            <person name="Litvintseva A."/>
            <person name="Chen Y."/>
            <person name="Heitman J."/>
            <person name="Sun S."/>
            <person name="Springer D."/>
            <person name="Dromer F."/>
            <person name="Young S.K."/>
            <person name="Zeng Q."/>
            <person name="Gargeya S."/>
            <person name="Fitzgerald M."/>
            <person name="Abouelleil A."/>
            <person name="Alvarado L."/>
            <person name="Berlin A.M."/>
            <person name="Chapman S.B."/>
            <person name="Dewar J."/>
            <person name="Goldberg J."/>
            <person name="Griggs A."/>
            <person name="Gujja S."/>
            <person name="Hansen M."/>
            <person name="Howarth C."/>
            <person name="Imamovic A."/>
            <person name="Larimer J."/>
            <person name="McCowan C."/>
            <person name="Murphy C."/>
            <person name="Pearson M."/>
            <person name="Priest M."/>
            <person name="Roberts A."/>
            <person name="Saif S."/>
            <person name="Shea T."/>
            <person name="Sykes S."/>
            <person name="Wortman J."/>
            <person name="Nusbaum C."/>
            <person name="Birren B."/>
        </authorList>
    </citation>
    <scope>NUCLEOTIDE SEQUENCE</scope>
    <source>
        <strain evidence="4">CBS 10118</strain>
    </source>
</reference>
<reference evidence="3" key="3">
    <citation type="submission" date="2014-01" db="EMBL/GenBank/DDBJ databases">
        <title>Evolution of pathogenesis and genome organization in the Tremellales.</title>
        <authorList>
            <person name="Cuomo C."/>
            <person name="Litvintseva A."/>
            <person name="Heitman J."/>
            <person name="Chen Y."/>
            <person name="Sun S."/>
            <person name="Springer D."/>
            <person name="Dromer F."/>
            <person name="Young S."/>
            <person name="Zeng Q."/>
            <person name="Chapman S."/>
            <person name="Gujja S."/>
            <person name="Saif S."/>
            <person name="Birren B."/>
        </authorList>
    </citation>
    <scope>NUCLEOTIDE SEQUENCE</scope>
    <source>
        <strain evidence="3">CBS 10118</strain>
    </source>
</reference>
<gene>
    <name evidence="3" type="ORF">I302_07604</name>
    <name evidence="4" type="ORF">I302_108030</name>
</gene>
<sequence length="125" mass="14146">MSQQATQTEEQDSFNKFARIYVWYIVGGVIVACLLIFFLHLVRLQKRGRMAMWGLESYRHCAECHKKGPGGTGGWKGGEPGSVMCFKTKQYYCGRSKCTEAPRQHPFTSQPASNMPDPTLPRNNL</sequence>
<dbReference type="GeneID" id="30212003"/>